<comment type="caution">
    <text evidence="6">The sequence shown here is derived from an EMBL/GenBank/DDBJ whole genome shotgun (WGS) entry which is preliminary data.</text>
</comment>
<gene>
    <name evidence="6" type="ORF">EV378_2571</name>
</gene>
<evidence type="ECO:0000256" key="3">
    <source>
        <dbReference type="ARBA" id="ARBA00023004"/>
    </source>
</evidence>
<evidence type="ECO:0000259" key="5">
    <source>
        <dbReference type="SMART" id="SM00704"/>
    </source>
</evidence>
<dbReference type="RefSeq" id="WP_132424392.1">
    <property type="nucleotide sequence ID" value="NZ_SMFZ01000001.1"/>
</dbReference>
<sequence>MPDEPHRVVLTGDGPVLVDGPVDVELPDGSRVRSERPVTALCVCRRSRRYPFCDTSHRTRVRPGREEEA</sequence>
<protein>
    <submittedName>
        <fullName evidence="6">Iron-binding CDGSH zinc finger protein</fullName>
    </submittedName>
</protein>
<keyword evidence="7" id="KW-1185">Reference proteome</keyword>
<organism evidence="6 7">
    <name type="scientific">Pseudonocardia endophytica</name>
    <dbReference type="NCBI Taxonomy" id="401976"/>
    <lineage>
        <taxon>Bacteria</taxon>
        <taxon>Bacillati</taxon>
        <taxon>Actinomycetota</taxon>
        <taxon>Actinomycetes</taxon>
        <taxon>Pseudonocardiales</taxon>
        <taxon>Pseudonocardiaceae</taxon>
        <taxon>Pseudonocardia</taxon>
    </lineage>
</organism>
<keyword evidence="2" id="KW-0479">Metal-binding</keyword>
<feature type="domain" description="Iron-binding zinc finger CDGSH type" evidence="5">
    <location>
        <begin position="19"/>
        <end position="63"/>
    </location>
</feature>
<evidence type="ECO:0000256" key="1">
    <source>
        <dbReference type="ARBA" id="ARBA00022714"/>
    </source>
</evidence>
<dbReference type="GO" id="GO:0051537">
    <property type="term" value="F:2 iron, 2 sulfur cluster binding"/>
    <property type="evidence" value="ECO:0007669"/>
    <property type="project" value="UniProtKB-KW"/>
</dbReference>
<reference evidence="6 7" key="1">
    <citation type="submission" date="2019-03" db="EMBL/GenBank/DDBJ databases">
        <title>Sequencing the genomes of 1000 actinobacteria strains.</title>
        <authorList>
            <person name="Klenk H.-P."/>
        </authorList>
    </citation>
    <scope>NUCLEOTIDE SEQUENCE [LARGE SCALE GENOMIC DNA]</scope>
    <source>
        <strain evidence="6 7">DSM 44969</strain>
    </source>
</reference>
<dbReference type="Proteomes" id="UP000295560">
    <property type="component" value="Unassembled WGS sequence"/>
</dbReference>
<dbReference type="Gene3D" id="3.40.5.90">
    <property type="entry name" value="CDGSH iron-sulfur domain, mitoNEET-type"/>
    <property type="match status" value="1"/>
</dbReference>
<keyword evidence="1" id="KW-0001">2Fe-2S</keyword>
<dbReference type="InterPro" id="IPR018967">
    <property type="entry name" value="FeS-contain_CDGSH-typ"/>
</dbReference>
<dbReference type="GO" id="GO:0046872">
    <property type="term" value="F:metal ion binding"/>
    <property type="evidence" value="ECO:0007669"/>
    <property type="project" value="UniProtKB-KW"/>
</dbReference>
<proteinExistence type="predicted"/>
<dbReference type="OrthoDB" id="3855487at2"/>
<dbReference type="InterPro" id="IPR042216">
    <property type="entry name" value="MitoNEET_CISD"/>
</dbReference>
<evidence type="ECO:0000313" key="7">
    <source>
        <dbReference type="Proteomes" id="UP000295560"/>
    </source>
</evidence>
<name>A0A4V2PJ09_PSEEN</name>
<dbReference type="EMBL" id="SMFZ01000001">
    <property type="protein sequence ID" value="TCK26726.1"/>
    <property type="molecule type" value="Genomic_DNA"/>
</dbReference>
<dbReference type="GO" id="GO:0005737">
    <property type="term" value="C:cytoplasm"/>
    <property type="evidence" value="ECO:0007669"/>
    <property type="project" value="UniProtKB-ARBA"/>
</dbReference>
<dbReference type="SMART" id="SM00704">
    <property type="entry name" value="ZnF_CDGSH"/>
    <property type="match status" value="1"/>
</dbReference>
<evidence type="ECO:0000256" key="4">
    <source>
        <dbReference type="ARBA" id="ARBA00023014"/>
    </source>
</evidence>
<evidence type="ECO:0000313" key="6">
    <source>
        <dbReference type="EMBL" id="TCK26726.1"/>
    </source>
</evidence>
<evidence type="ECO:0000256" key="2">
    <source>
        <dbReference type="ARBA" id="ARBA00022723"/>
    </source>
</evidence>
<keyword evidence="4" id="KW-0411">Iron-sulfur</keyword>
<keyword evidence="3" id="KW-0408">Iron</keyword>
<dbReference type="AlphaFoldDB" id="A0A4V2PJ09"/>
<accession>A0A4V2PJ09</accession>
<dbReference type="Pfam" id="PF09360">
    <property type="entry name" value="zf-CDGSH"/>
    <property type="match status" value="1"/>
</dbReference>